<evidence type="ECO:0000313" key="4">
    <source>
        <dbReference type="Proteomes" id="UP001169006"/>
    </source>
</evidence>
<keyword evidence="1 3" id="KW-0238">DNA-binding</keyword>
<dbReference type="Gene3D" id="2.10.260.10">
    <property type="match status" value="1"/>
</dbReference>
<dbReference type="GO" id="GO:0003677">
    <property type="term" value="F:DNA binding"/>
    <property type="evidence" value="ECO:0007669"/>
    <property type="project" value="UniProtKB-KW"/>
</dbReference>
<dbReference type="PROSITE" id="PS51740">
    <property type="entry name" value="SPOVT_ABRB"/>
    <property type="match status" value="1"/>
</dbReference>
<dbReference type="SMART" id="SM00966">
    <property type="entry name" value="SpoVT_AbrB"/>
    <property type="match status" value="1"/>
</dbReference>
<accession>A0ABT8SUT1</accession>
<dbReference type="RefSeq" id="WP_302076197.1">
    <property type="nucleotide sequence ID" value="NZ_JAUKWQ010000002.1"/>
</dbReference>
<reference evidence="3" key="2">
    <citation type="submission" date="2023-07" db="EMBL/GenBank/DDBJ databases">
        <authorList>
            <person name="Sun H."/>
        </authorList>
    </citation>
    <scope>NUCLEOTIDE SEQUENCE</scope>
    <source>
        <strain evidence="3">05753</strain>
    </source>
</reference>
<dbReference type="Proteomes" id="UP001169006">
    <property type="component" value="Unassembled WGS sequence"/>
</dbReference>
<dbReference type="EMBL" id="JAUKWQ010000002">
    <property type="protein sequence ID" value="MDO1582050.1"/>
    <property type="molecule type" value="Genomic_DNA"/>
</dbReference>
<dbReference type="InterPro" id="IPR007159">
    <property type="entry name" value="SpoVT-AbrB_dom"/>
</dbReference>
<feature type="domain" description="SpoVT-AbrB" evidence="2">
    <location>
        <begin position="3"/>
        <end position="48"/>
    </location>
</feature>
<evidence type="ECO:0000313" key="3">
    <source>
        <dbReference type="EMBL" id="MDO1582050.1"/>
    </source>
</evidence>
<proteinExistence type="predicted"/>
<dbReference type="Pfam" id="PF04014">
    <property type="entry name" value="MazE_antitoxin"/>
    <property type="match status" value="1"/>
</dbReference>
<name>A0ABT8SUT1_9HYPH</name>
<sequence>MTVWEATLSSKGQVTIPKEMREALKLRPGDTLVYCLIDGEVIMTPKNIDLKDLVGLLGEPPGGPATLEEIEDAAVKAAADNVFDMSDDNGEDVAA</sequence>
<protein>
    <submittedName>
        <fullName evidence="3">AbrB/MazE/SpoVT family DNA-binding domain-containing protein</fullName>
    </submittedName>
</protein>
<reference evidence="3" key="1">
    <citation type="journal article" date="2015" name="Int. J. Syst. Evol. Microbiol.">
        <title>Rhizobium oryzicola sp. nov., potential plant-growth-promoting endophytic bacteria isolated from rice roots.</title>
        <authorList>
            <person name="Zhang X.X."/>
            <person name="Gao J.S."/>
            <person name="Cao Y.H."/>
            <person name="Sheirdil R.A."/>
            <person name="Wang X.C."/>
            <person name="Zhang L."/>
        </authorList>
    </citation>
    <scope>NUCLEOTIDE SEQUENCE</scope>
    <source>
        <strain evidence="3">05753</strain>
    </source>
</reference>
<organism evidence="3 4">
    <name type="scientific">Rhizobium oryzicola</name>
    <dbReference type="NCBI Taxonomy" id="1232668"/>
    <lineage>
        <taxon>Bacteria</taxon>
        <taxon>Pseudomonadati</taxon>
        <taxon>Pseudomonadota</taxon>
        <taxon>Alphaproteobacteria</taxon>
        <taxon>Hyphomicrobiales</taxon>
        <taxon>Rhizobiaceae</taxon>
        <taxon>Rhizobium/Agrobacterium group</taxon>
        <taxon>Rhizobium</taxon>
    </lineage>
</organism>
<evidence type="ECO:0000256" key="1">
    <source>
        <dbReference type="PROSITE-ProRule" id="PRU01076"/>
    </source>
</evidence>
<dbReference type="SUPFAM" id="SSF89447">
    <property type="entry name" value="AbrB/MazE/MraZ-like"/>
    <property type="match status" value="1"/>
</dbReference>
<dbReference type="NCBIfam" id="TIGR01439">
    <property type="entry name" value="lp_hng_hel_AbrB"/>
    <property type="match status" value="1"/>
</dbReference>
<gene>
    <name evidence="3" type="ORF">Q2T52_08075</name>
</gene>
<dbReference type="InterPro" id="IPR037914">
    <property type="entry name" value="SpoVT-AbrB_sf"/>
</dbReference>
<evidence type="ECO:0000259" key="2">
    <source>
        <dbReference type="PROSITE" id="PS51740"/>
    </source>
</evidence>
<keyword evidence="4" id="KW-1185">Reference proteome</keyword>
<comment type="caution">
    <text evidence="3">The sequence shown here is derived from an EMBL/GenBank/DDBJ whole genome shotgun (WGS) entry which is preliminary data.</text>
</comment>